<evidence type="ECO:0000259" key="1">
    <source>
        <dbReference type="Pfam" id="PF13280"/>
    </source>
</evidence>
<dbReference type="RefSeq" id="WP_039416058.1">
    <property type="nucleotide sequence ID" value="NZ_JWSZ01000012.1"/>
</dbReference>
<evidence type="ECO:0000313" key="4">
    <source>
        <dbReference type="EMBL" id="KIC57408.1"/>
    </source>
</evidence>
<feature type="domain" description="WCX" evidence="3">
    <location>
        <begin position="243"/>
        <end position="316"/>
    </location>
</feature>
<sequence length="322" mass="34210">MSARRKPLLATDRAALILQLVPYLIGKGEVSLTEAAEEFDVTVEQMRAMVEKLTVIGLPGDGGFWQMANDLFDIDWDLLDQQDLVVITNSVGLERTPRLTAPEAAALLAGLRVAASLPGVGESGVIQGLLAKLARGASGVPADVIVAPGAVDEVRVTVDRALRDGVAVAFTYQAPDAAPTTRTVDPVKVHIAGGQWYLQGWCHLRQAMRTFHLDRVSDVRLTDIVSTHGDDTVPGLFEGAARDVEVAVRYRASAASLLADYVVIDDPADTDATVRSARVRVGDARSLKRVAAKLGGDLEIVSPDAARRAAAAWAEAGLAQYA</sequence>
<dbReference type="AlphaFoldDB" id="A0A0B4DT27"/>
<dbReference type="InterPro" id="IPR051534">
    <property type="entry name" value="CBASS_pafABC_assoc_protein"/>
</dbReference>
<feature type="domain" description="PafC HTH" evidence="2">
    <location>
        <begin position="15"/>
        <end position="134"/>
    </location>
</feature>
<dbReference type="InterPro" id="IPR043839">
    <property type="entry name" value="PafC_HTH"/>
</dbReference>
<gene>
    <name evidence="4" type="ORF">RM52_10340</name>
</gene>
<name>A0A0B4DT27_9MICO</name>
<dbReference type="InterPro" id="IPR057727">
    <property type="entry name" value="WCX_dom"/>
</dbReference>
<dbReference type="PANTHER" id="PTHR34580:SF1">
    <property type="entry name" value="PROTEIN PAFC"/>
    <property type="match status" value="1"/>
</dbReference>
<dbReference type="PANTHER" id="PTHR34580">
    <property type="match status" value="1"/>
</dbReference>
<dbReference type="PIRSF" id="PIRSF016838">
    <property type="entry name" value="PafC"/>
    <property type="match status" value="1"/>
</dbReference>
<dbReference type="Pfam" id="PF13280">
    <property type="entry name" value="WYL"/>
    <property type="match status" value="1"/>
</dbReference>
<dbReference type="Pfam" id="PF19187">
    <property type="entry name" value="HTH_PafC"/>
    <property type="match status" value="1"/>
</dbReference>
<organism evidence="4 5">
    <name type="scientific">Microbacterium hominis</name>
    <dbReference type="NCBI Taxonomy" id="162426"/>
    <lineage>
        <taxon>Bacteria</taxon>
        <taxon>Bacillati</taxon>
        <taxon>Actinomycetota</taxon>
        <taxon>Actinomycetes</taxon>
        <taxon>Micrococcales</taxon>
        <taxon>Microbacteriaceae</taxon>
        <taxon>Microbacterium</taxon>
    </lineage>
</organism>
<protein>
    <submittedName>
        <fullName evidence="4">Transcriptional regulator</fullName>
    </submittedName>
</protein>
<evidence type="ECO:0000259" key="3">
    <source>
        <dbReference type="Pfam" id="PF25583"/>
    </source>
</evidence>
<reference evidence="4 5" key="1">
    <citation type="submission" date="2014-12" db="EMBL/GenBank/DDBJ databases">
        <title>Genome sequencing of Microbacterium hominis TPW29.</title>
        <authorList>
            <person name="Tan P.W."/>
            <person name="Chan K.-G."/>
        </authorList>
    </citation>
    <scope>NUCLEOTIDE SEQUENCE [LARGE SCALE GENOMIC DNA]</scope>
    <source>
        <strain evidence="4 5">TPW29</strain>
    </source>
</reference>
<accession>A0A0B4DT27</accession>
<dbReference type="Proteomes" id="UP000031202">
    <property type="component" value="Unassembled WGS sequence"/>
</dbReference>
<evidence type="ECO:0000259" key="2">
    <source>
        <dbReference type="Pfam" id="PF19187"/>
    </source>
</evidence>
<dbReference type="Pfam" id="PF25583">
    <property type="entry name" value="WCX"/>
    <property type="match status" value="1"/>
</dbReference>
<dbReference type="EMBL" id="JWSZ01000012">
    <property type="protein sequence ID" value="KIC57408.1"/>
    <property type="molecule type" value="Genomic_DNA"/>
</dbReference>
<dbReference type="InterPro" id="IPR028349">
    <property type="entry name" value="PafC-like"/>
</dbReference>
<proteinExistence type="predicted"/>
<comment type="caution">
    <text evidence="4">The sequence shown here is derived from an EMBL/GenBank/DDBJ whole genome shotgun (WGS) entry which is preliminary data.</text>
</comment>
<dbReference type="InterPro" id="IPR026881">
    <property type="entry name" value="WYL_dom"/>
</dbReference>
<evidence type="ECO:0000313" key="5">
    <source>
        <dbReference type="Proteomes" id="UP000031202"/>
    </source>
</evidence>
<feature type="domain" description="WYL" evidence="1">
    <location>
        <begin position="157"/>
        <end position="220"/>
    </location>
</feature>
<dbReference type="PROSITE" id="PS52050">
    <property type="entry name" value="WYL"/>
    <property type="match status" value="1"/>
</dbReference>